<comment type="caution">
    <text evidence="2">The sequence shown here is derived from an EMBL/GenBank/DDBJ whole genome shotgun (WGS) entry which is preliminary data.</text>
</comment>
<dbReference type="Gene3D" id="1.10.1760.20">
    <property type="match status" value="1"/>
</dbReference>
<name>A0ABS2DJT4_9BACI</name>
<keyword evidence="1" id="KW-1133">Transmembrane helix</keyword>
<feature type="transmembrane region" description="Helical" evidence="1">
    <location>
        <begin position="154"/>
        <end position="176"/>
    </location>
</feature>
<reference evidence="2 3" key="1">
    <citation type="submission" date="2021-02" db="EMBL/GenBank/DDBJ databases">
        <title>Bacillus sp. RD4P76, an endophyte from a halophyte.</title>
        <authorList>
            <person name="Sun J.-Q."/>
        </authorList>
    </citation>
    <scope>NUCLEOTIDE SEQUENCE [LARGE SCALE GENOMIC DNA]</scope>
    <source>
        <strain evidence="2 3">RD4P76</strain>
    </source>
</reference>
<dbReference type="RefSeq" id="WP_204204098.1">
    <property type="nucleotide sequence ID" value="NZ_JAFELM010000034.1"/>
</dbReference>
<organism evidence="2 3">
    <name type="scientific">Bacillus suaedaesalsae</name>
    <dbReference type="NCBI Taxonomy" id="2810349"/>
    <lineage>
        <taxon>Bacteria</taxon>
        <taxon>Bacillati</taxon>
        <taxon>Bacillota</taxon>
        <taxon>Bacilli</taxon>
        <taxon>Bacillales</taxon>
        <taxon>Bacillaceae</taxon>
        <taxon>Bacillus</taxon>
    </lineage>
</organism>
<feature type="transmembrane region" description="Helical" evidence="1">
    <location>
        <begin position="31"/>
        <end position="48"/>
    </location>
</feature>
<protein>
    <submittedName>
        <fullName evidence="2">Energy-coupled thiamine transporter ThiT</fullName>
    </submittedName>
</protein>
<evidence type="ECO:0000313" key="2">
    <source>
        <dbReference type="EMBL" id="MBM6618756.1"/>
    </source>
</evidence>
<dbReference type="Proteomes" id="UP001518925">
    <property type="component" value="Unassembled WGS sequence"/>
</dbReference>
<feature type="transmembrane region" description="Helical" evidence="1">
    <location>
        <begin position="7"/>
        <end position="25"/>
    </location>
</feature>
<proteinExistence type="predicted"/>
<sequence length="187" mass="20537">MSNKRLVFLVEVAIFSGLALILDFISFKMWAQGGSISLAMVPVFLIAFRRGLKGGLLTGFLFGILQLITNPYFMNVIQVSIDYLIAFSSLGLAGLLSSKVKEAVFGRDKSSVIIYIVLGTFVGSLFRFIAHFIAGITFYKEFAPPETPVALYSLLYNGSYMLPGFIISAIVLILLINSSKRLLQTNS</sequence>
<dbReference type="InterPro" id="IPR012651">
    <property type="entry name" value="Thia_Transptr_ThiT"/>
</dbReference>
<dbReference type="EMBL" id="JAFELM010000034">
    <property type="protein sequence ID" value="MBM6618756.1"/>
    <property type="molecule type" value="Genomic_DNA"/>
</dbReference>
<feature type="transmembrane region" description="Helical" evidence="1">
    <location>
        <begin position="80"/>
        <end position="100"/>
    </location>
</feature>
<dbReference type="Pfam" id="PF09515">
    <property type="entry name" value="Thia_YuaJ"/>
    <property type="match status" value="1"/>
</dbReference>
<accession>A0ABS2DJT4</accession>
<keyword evidence="1" id="KW-0472">Membrane</keyword>
<keyword evidence="1" id="KW-0812">Transmembrane</keyword>
<evidence type="ECO:0000256" key="1">
    <source>
        <dbReference type="SAM" id="Phobius"/>
    </source>
</evidence>
<evidence type="ECO:0000313" key="3">
    <source>
        <dbReference type="Proteomes" id="UP001518925"/>
    </source>
</evidence>
<feature type="transmembrane region" description="Helical" evidence="1">
    <location>
        <begin position="55"/>
        <end position="74"/>
    </location>
</feature>
<feature type="transmembrane region" description="Helical" evidence="1">
    <location>
        <begin position="112"/>
        <end position="134"/>
    </location>
</feature>
<dbReference type="NCBIfam" id="TIGR02357">
    <property type="entry name" value="ECF_ThiT_YuaJ"/>
    <property type="match status" value="1"/>
</dbReference>
<keyword evidence="3" id="KW-1185">Reference proteome</keyword>
<gene>
    <name evidence="2" type="primary">thiT</name>
    <name evidence="2" type="ORF">JR050_13885</name>
</gene>